<dbReference type="Proteomes" id="UP001321580">
    <property type="component" value="Unassembled WGS sequence"/>
</dbReference>
<gene>
    <name evidence="1" type="ORF">QLQ15_05020</name>
</gene>
<sequence length="470" mass="52195">MESMRAERWAFTALVRVGIAASLLLLAGCRDRVLESLCNDEGRYLAGHDVASAGVLLEHFEYDDPGNGPDPVSRDVLALLTQGGMQFVEVRRSETSDRALAPLRIASPYLRMSLEPVGMPACADAYRFTQELIGTVSASQEVAIVIPRGLCFAVQGVAAPSAEYTARWHHDRRKTWFRSYDRITQGLYETRSGRAVTEFRTFDSDMRSARAGRYTSCAGLRSPFLRAVPHGIDFGKDRLMNAQVKQPRDLKGRYYSLASFRFKDIPPFSTENLPDPVVVPASEITQEPINEMISAAELQARFRTPQESLDGAVFSSMCRVRELCLLTRRQDRLIASPLPADDLSYQGAQWVFALRDGGVLVLVMPAVPQDGKYGPVRLTLNHYDVDRWLKATYKVPLPGVAWRGSMVKLVESATLSGNQLEVELLQLSNTGRTPDLGTIQADRDNRIISRIHVRVALPFAFGNAEGSSVR</sequence>
<evidence type="ECO:0000313" key="1">
    <source>
        <dbReference type="EMBL" id="MDI9238272.1"/>
    </source>
</evidence>
<dbReference type="RefSeq" id="WP_283211747.1">
    <property type="nucleotide sequence ID" value="NZ_JASGBI010000001.1"/>
</dbReference>
<dbReference type="EMBL" id="JASGBI010000001">
    <property type="protein sequence ID" value="MDI9238272.1"/>
    <property type="molecule type" value="Genomic_DNA"/>
</dbReference>
<proteinExistence type="predicted"/>
<keyword evidence="2" id="KW-1185">Reference proteome</keyword>
<reference evidence="1 2" key="1">
    <citation type="submission" date="2023-05" db="EMBL/GenBank/DDBJ databases">
        <title>Lysobacter sp. strain LF1 Genome sequencing and assembly.</title>
        <authorList>
            <person name="Jung Y."/>
        </authorList>
    </citation>
    <scope>NUCLEOTIDE SEQUENCE [LARGE SCALE GENOMIC DNA]</scope>
    <source>
        <strain evidence="1 2">LF1</strain>
    </source>
</reference>
<comment type="caution">
    <text evidence="1">The sequence shown here is derived from an EMBL/GenBank/DDBJ whole genome shotgun (WGS) entry which is preliminary data.</text>
</comment>
<name>A0ABT6XDP5_9GAMM</name>
<evidence type="ECO:0008006" key="3">
    <source>
        <dbReference type="Google" id="ProtNLM"/>
    </source>
</evidence>
<protein>
    <recommendedName>
        <fullName evidence="3">Lipoprotein</fullName>
    </recommendedName>
</protein>
<dbReference type="PROSITE" id="PS51257">
    <property type="entry name" value="PROKAR_LIPOPROTEIN"/>
    <property type="match status" value="1"/>
</dbReference>
<accession>A0ABT6XDP5</accession>
<evidence type="ECO:0000313" key="2">
    <source>
        <dbReference type="Proteomes" id="UP001321580"/>
    </source>
</evidence>
<organism evidence="1 2">
    <name type="scientific">Lysobacter stagni</name>
    <dbReference type="NCBI Taxonomy" id="3045172"/>
    <lineage>
        <taxon>Bacteria</taxon>
        <taxon>Pseudomonadati</taxon>
        <taxon>Pseudomonadota</taxon>
        <taxon>Gammaproteobacteria</taxon>
        <taxon>Lysobacterales</taxon>
        <taxon>Lysobacteraceae</taxon>
        <taxon>Lysobacter</taxon>
    </lineage>
</organism>